<evidence type="ECO:0000256" key="5">
    <source>
        <dbReference type="SAM" id="MobiDB-lite"/>
    </source>
</evidence>
<comment type="caution">
    <text evidence="7">The sequence shown here is derived from an EMBL/GenBank/DDBJ whole genome shotgun (WGS) entry which is preliminary data.</text>
</comment>
<keyword evidence="7" id="KW-0401">Integrin</keyword>
<keyword evidence="8" id="KW-1185">Reference proteome</keyword>
<keyword evidence="3" id="KW-0378">Hydrolase</keyword>
<keyword evidence="2" id="KW-0677">Repeat</keyword>
<evidence type="ECO:0000256" key="6">
    <source>
        <dbReference type="SAM" id="SignalP"/>
    </source>
</evidence>
<evidence type="ECO:0000256" key="1">
    <source>
        <dbReference type="ARBA" id="ARBA00022729"/>
    </source>
</evidence>
<dbReference type="InterPro" id="IPR000413">
    <property type="entry name" value="Integrin_alpha"/>
</dbReference>
<evidence type="ECO:0000313" key="8">
    <source>
        <dbReference type="Proteomes" id="UP001354931"/>
    </source>
</evidence>
<name>A0ABU6FLE2_9ACTN</name>
<protein>
    <submittedName>
        <fullName evidence="7">Integrin alpha</fullName>
    </submittedName>
</protein>
<proteinExistence type="predicted"/>
<evidence type="ECO:0000313" key="7">
    <source>
        <dbReference type="EMBL" id="MEB8344100.1"/>
    </source>
</evidence>
<dbReference type="Pfam" id="PF01839">
    <property type="entry name" value="FG-GAP"/>
    <property type="match status" value="4"/>
</dbReference>
<gene>
    <name evidence="7" type="ORF">OKJ99_42155</name>
</gene>
<keyword evidence="1 6" id="KW-0732">Signal</keyword>
<dbReference type="Gene3D" id="2.130.10.130">
    <property type="entry name" value="Integrin alpha, N-terminal"/>
    <property type="match status" value="3"/>
</dbReference>
<accession>A0ABU6FLE2</accession>
<dbReference type="Proteomes" id="UP001354931">
    <property type="component" value="Unassembled WGS sequence"/>
</dbReference>
<dbReference type="PANTHER" id="PTHR23221">
    <property type="entry name" value="GLYCOSYLPHOSPHATIDYLINOSITOL PHOSPHOLIPASE D"/>
    <property type="match status" value="1"/>
</dbReference>
<feature type="region of interest" description="Disordered" evidence="5">
    <location>
        <begin position="330"/>
        <end position="349"/>
    </location>
</feature>
<dbReference type="PANTHER" id="PTHR23221:SF7">
    <property type="entry name" value="PHOSPHATIDYLINOSITOL-GLYCAN-SPECIFIC PHOSPHOLIPASE D"/>
    <property type="match status" value="1"/>
</dbReference>
<feature type="signal peptide" evidence="6">
    <location>
        <begin position="1"/>
        <end position="41"/>
    </location>
</feature>
<dbReference type="EMBL" id="JAOZYC010000207">
    <property type="protein sequence ID" value="MEB8344100.1"/>
    <property type="molecule type" value="Genomic_DNA"/>
</dbReference>
<feature type="chain" id="PRO_5045451699" evidence="6">
    <location>
        <begin position="42"/>
        <end position="495"/>
    </location>
</feature>
<dbReference type="GO" id="GO:0007229">
    <property type="term" value="P:integrin-mediated signaling pathway"/>
    <property type="evidence" value="ECO:0007669"/>
    <property type="project" value="UniProtKB-KW"/>
</dbReference>
<evidence type="ECO:0000256" key="3">
    <source>
        <dbReference type="ARBA" id="ARBA00022801"/>
    </source>
</evidence>
<dbReference type="RefSeq" id="WP_326023945.1">
    <property type="nucleotide sequence ID" value="NZ_JAOZYC010000207.1"/>
</dbReference>
<sequence length="495" mass="48385">MAKHRRTPAPSPNRLRLAVATATAAALTGGFFVATAGTASAATPGVAASDADFNGDGMADVATSAPLANVAGHAGAGQVSVLYGGGKHTTISQNSTGVPGSAETNDAFGSVTAYGDFDADGYDDLAVGAPGEDVGTDKDGGTVAILFGSPNGLGGGKTLTDPRPTKHDAFGARLAVGDFAGTGFTDIAVATPGSATIDITPGRFTRTGPTGGSYTVSAPVQSGSTGVGIHNLHSGDVNGDHIDDLLVNGYENDSDMGWNANYYLPGTTTGVNASGAVKLPAGVITDIGDVDDDGYGDVVIGLEWDTDSDVPGAQLGGAVKIAHGSANGPDASAVQTIDQDTSGVPGGGETGDDFGGELDLGDINGDGHLDLVVGSAGENLGGVADAGAITVLYGAADGSGITGAGAKLYSQNTPGVPNSDEKDDNFGSDVHIDDLNDDGRGDVIVGALGENGGNGAVYSLTSKADDTLSGSAGTYVSTLGISGSGTPLLGATFAD</sequence>
<dbReference type="InterPro" id="IPR028994">
    <property type="entry name" value="Integrin_alpha_N"/>
</dbReference>
<dbReference type="PRINTS" id="PR01185">
    <property type="entry name" value="INTEGRINA"/>
</dbReference>
<keyword evidence="4" id="KW-0325">Glycoprotein</keyword>
<evidence type="ECO:0000256" key="2">
    <source>
        <dbReference type="ARBA" id="ARBA00022737"/>
    </source>
</evidence>
<dbReference type="InterPro" id="IPR013517">
    <property type="entry name" value="FG-GAP"/>
</dbReference>
<dbReference type="InterPro" id="IPR013519">
    <property type="entry name" value="Int_alpha_beta-p"/>
</dbReference>
<dbReference type="SMART" id="SM00191">
    <property type="entry name" value="Int_alpha"/>
    <property type="match status" value="5"/>
</dbReference>
<organism evidence="7 8">
    <name type="scientific">Streptomyces endophyticus</name>
    <dbReference type="NCBI Taxonomy" id="714166"/>
    <lineage>
        <taxon>Bacteria</taxon>
        <taxon>Bacillati</taxon>
        <taxon>Actinomycetota</taxon>
        <taxon>Actinomycetes</taxon>
        <taxon>Kitasatosporales</taxon>
        <taxon>Streptomycetaceae</taxon>
        <taxon>Streptomyces</taxon>
    </lineage>
</organism>
<reference evidence="7 8" key="1">
    <citation type="submission" date="2022-10" db="EMBL/GenBank/DDBJ databases">
        <authorList>
            <person name="Xie J."/>
            <person name="Shen N."/>
        </authorList>
    </citation>
    <scope>NUCLEOTIDE SEQUENCE [LARGE SCALE GENOMIC DNA]</scope>
    <source>
        <strain evidence="7 8">YIM65594</strain>
    </source>
</reference>
<dbReference type="SUPFAM" id="SSF69318">
    <property type="entry name" value="Integrin alpha N-terminal domain"/>
    <property type="match status" value="1"/>
</dbReference>
<evidence type="ECO:0000256" key="4">
    <source>
        <dbReference type="ARBA" id="ARBA00023180"/>
    </source>
</evidence>
<dbReference type="PROSITE" id="PS51470">
    <property type="entry name" value="FG_GAP"/>
    <property type="match status" value="3"/>
</dbReference>